<organism evidence="1">
    <name type="scientific">Siphoviridae sp. ctHip2</name>
    <dbReference type="NCBI Taxonomy" id="2827830"/>
    <lineage>
        <taxon>Viruses</taxon>
        <taxon>Duplodnaviria</taxon>
        <taxon>Heunggongvirae</taxon>
        <taxon>Uroviricota</taxon>
        <taxon>Caudoviricetes</taxon>
    </lineage>
</organism>
<dbReference type="EMBL" id="BK032497">
    <property type="protein sequence ID" value="DAF42643.1"/>
    <property type="molecule type" value="Genomic_DNA"/>
</dbReference>
<name>A0A8S5RVW8_9CAUD</name>
<protein>
    <submittedName>
        <fullName evidence="1">Uncharacterized protein</fullName>
    </submittedName>
</protein>
<evidence type="ECO:0000313" key="1">
    <source>
        <dbReference type="EMBL" id="DAF42643.1"/>
    </source>
</evidence>
<accession>A0A8S5RVW8</accession>
<sequence>MMNKNLIKFQLGDLGVYFDNVVELHKLFLVLGITEYPEYSLISNAAYYQDGELKITSEFIVPKDEVVHINEILEQEEVDKLIHSLTNKEKFFKGLATVNLTEEELESVLLKYKFEVETYVEDSLAPEILDLILINGTLHSFYKKLENITYLDLF</sequence>
<reference evidence="1" key="1">
    <citation type="journal article" date="2021" name="Proc. Natl. Acad. Sci. U.S.A.">
        <title>A Catalog of Tens of Thousands of Viruses from Human Metagenomes Reveals Hidden Associations with Chronic Diseases.</title>
        <authorList>
            <person name="Tisza M.J."/>
            <person name="Buck C.B."/>
        </authorList>
    </citation>
    <scope>NUCLEOTIDE SEQUENCE</scope>
    <source>
        <strain evidence="1">CtHip2</strain>
    </source>
</reference>
<proteinExistence type="predicted"/>